<dbReference type="AlphaFoldDB" id="A0A653DYU7"/>
<feature type="chain" id="PRO_5024841953" evidence="3">
    <location>
        <begin position="19"/>
        <end position="263"/>
    </location>
</feature>
<feature type="domain" description="Solute-binding protein family 3/N-terminal" evidence="4">
    <location>
        <begin position="20"/>
        <end position="243"/>
    </location>
</feature>
<proteinExistence type="inferred from homology"/>
<dbReference type="SMART" id="SM00062">
    <property type="entry name" value="PBPb"/>
    <property type="match status" value="1"/>
</dbReference>
<dbReference type="EMBL" id="LR215729">
    <property type="protein sequence ID" value="VEV95566.1"/>
    <property type="molecule type" value="Genomic_DNA"/>
</dbReference>
<dbReference type="Gene3D" id="3.40.190.10">
    <property type="entry name" value="Periplasmic binding protein-like II"/>
    <property type="match status" value="2"/>
</dbReference>
<gene>
    <name evidence="5" type="ORF">PMYSY11_0519</name>
</gene>
<name>A0A653DYU7_9PSED</name>
<dbReference type="Pfam" id="PF00497">
    <property type="entry name" value="SBP_bac_3"/>
    <property type="match status" value="1"/>
</dbReference>
<protein>
    <submittedName>
        <fullName evidence="5">Amino acid ABC transporter substrate-binding protein</fullName>
    </submittedName>
</protein>
<dbReference type="RefSeq" id="WP_150547477.1">
    <property type="nucleotide sequence ID" value="NZ_LR215729.2"/>
</dbReference>
<evidence type="ECO:0000256" key="1">
    <source>
        <dbReference type="ARBA" id="ARBA00010333"/>
    </source>
</evidence>
<sequence length="263" mass="29984">MRVMLFSLLVGLSTSTLAETWRVVGSEQFAPYSYTTATDSEPQGLDVDLVRAVLDEAGIEYHLRLYPWQRAKKMLETGEAEMAFVFAGTAERQRQYQLIGPIREGSTRFMSRRDFALEDWQSLADLAPYVIGQVLGYAYETAFDNAALKRDETAQQPGQLVSMLLAKRIELIVGDSLQLQYLARQQHGSEHVRMLPTPLVKMPRYVAFGKNDLHRAKQFNAALEKLRDTGELDAIVERWRQQIRLPQPNSIEVEPEPDLEHQS</sequence>
<comment type="similarity">
    <text evidence="1">Belongs to the bacterial solute-binding protein 3 family.</text>
</comment>
<keyword evidence="2 3" id="KW-0732">Signal</keyword>
<evidence type="ECO:0000256" key="2">
    <source>
        <dbReference type="ARBA" id="ARBA00022729"/>
    </source>
</evidence>
<feature type="signal peptide" evidence="3">
    <location>
        <begin position="1"/>
        <end position="18"/>
    </location>
</feature>
<organism evidence="5">
    <name type="scientific">Pseudomonas marincola</name>
    <dbReference type="NCBI Taxonomy" id="437900"/>
    <lineage>
        <taxon>Bacteria</taxon>
        <taxon>Pseudomonadati</taxon>
        <taxon>Pseudomonadota</taxon>
        <taxon>Gammaproteobacteria</taxon>
        <taxon>Pseudomonadales</taxon>
        <taxon>Pseudomonadaceae</taxon>
        <taxon>Pseudomonas</taxon>
    </lineage>
</organism>
<dbReference type="InterPro" id="IPR001638">
    <property type="entry name" value="Solute-binding_3/MltF_N"/>
</dbReference>
<dbReference type="PANTHER" id="PTHR35936:SF35">
    <property type="entry name" value="L-CYSTINE-BINDING PROTEIN TCYJ"/>
    <property type="match status" value="1"/>
</dbReference>
<evidence type="ECO:0000256" key="3">
    <source>
        <dbReference type="SAM" id="SignalP"/>
    </source>
</evidence>
<dbReference type="PANTHER" id="PTHR35936">
    <property type="entry name" value="MEMBRANE-BOUND LYTIC MUREIN TRANSGLYCOSYLASE F"/>
    <property type="match status" value="1"/>
</dbReference>
<evidence type="ECO:0000313" key="5">
    <source>
        <dbReference type="EMBL" id="VEV95566.1"/>
    </source>
</evidence>
<dbReference type="SUPFAM" id="SSF53850">
    <property type="entry name" value="Periplasmic binding protein-like II"/>
    <property type="match status" value="1"/>
</dbReference>
<reference evidence="5" key="1">
    <citation type="submission" date="2019-02" db="EMBL/GenBank/DDBJ databases">
        <authorList>
            <consortium name="Genoscope - CEA"/>
            <person name="William W."/>
        </authorList>
    </citation>
    <scope>NUCLEOTIDE SEQUENCE [LARGE SCALE GENOMIC DNA]</scope>
    <source>
        <strain evidence="5">YSy11</strain>
    </source>
</reference>
<accession>A0A653DYU7</accession>
<evidence type="ECO:0000259" key="4">
    <source>
        <dbReference type="SMART" id="SM00062"/>
    </source>
</evidence>